<evidence type="ECO:0000313" key="2">
    <source>
        <dbReference type="Proteomes" id="UP000054359"/>
    </source>
</evidence>
<proteinExistence type="predicted"/>
<feature type="non-terminal residue" evidence="1">
    <location>
        <position position="127"/>
    </location>
</feature>
<name>A0A087UZ40_STEMI</name>
<evidence type="ECO:0000313" key="1">
    <source>
        <dbReference type="EMBL" id="KFM82629.1"/>
    </source>
</evidence>
<accession>A0A087UZ40</accession>
<sequence length="127" mass="14581">MYCSANVLDQTDGLLDVVSLFITCGVDNYKRCFSHLKKETTRWFFEEASKCNLGKATTYDDLVEIGCSVPQEDFFECCMLMDRKIRNRTIAASKNLMKYDEFMGLDASRSCYIPNLSICLDDPDECF</sequence>
<dbReference type="AlphaFoldDB" id="A0A087UZ40"/>
<protein>
    <submittedName>
        <fullName evidence="1">Uncharacterized protein</fullName>
    </submittedName>
</protein>
<dbReference type="EMBL" id="KK122387">
    <property type="protein sequence ID" value="KFM82629.1"/>
    <property type="molecule type" value="Genomic_DNA"/>
</dbReference>
<organism evidence="1 2">
    <name type="scientific">Stegodyphus mimosarum</name>
    <name type="common">African social velvet spider</name>
    <dbReference type="NCBI Taxonomy" id="407821"/>
    <lineage>
        <taxon>Eukaryota</taxon>
        <taxon>Metazoa</taxon>
        <taxon>Ecdysozoa</taxon>
        <taxon>Arthropoda</taxon>
        <taxon>Chelicerata</taxon>
        <taxon>Arachnida</taxon>
        <taxon>Araneae</taxon>
        <taxon>Araneomorphae</taxon>
        <taxon>Entelegynae</taxon>
        <taxon>Eresoidea</taxon>
        <taxon>Eresidae</taxon>
        <taxon>Stegodyphus</taxon>
    </lineage>
</organism>
<gene>
    <name evidence="1" type="ORF">X975_00847</name>
</gene>
<keyword evidence="2" id="KW-1185">Reference proteome</keyword>
<dbReference type="Proteomes" id="UP000054359">
    <property type="component" value="Unassembled WGS sequence"/>
</dbReference>
<reference evidence="1 2" key="1">
    <citation type="submission" date="2013-11" db="EMBL/GenBank/DDBJ databases">
        <title>Genome sequencing of Stegodyphus mimosarum.</title>
        <authorList>
            <person name="Bechsgaard J."/>
        </authorList>
    </citation>
    <scope>NUCLEOTIDE SEQUENCE [LARGE SCALE GENOMIC DNA]</scope>
</reference>